<dbReference type="Pfam" id="PF11016">
    <property type="entry name" value="DUF2854"/>
    <property type="match status" value="1"/>
</dbReference>
<protein>
    <submittedName>
        <fullName evidence="2">Thylakoid membrane protein slr0575</fullName>
    </submittedName>
</protein>
<dbReference type="PANTHER" id="PTHR35551">
    <property type="match status" value="1"/>
</dbReference>
<gene>
    <name evidence="2" type="ORF">SCF082_LOCUS20256</name>
</gene>
<proteinExistence type="predicted"/>
<keyword evidence="1" id="KW-0812">Transmembrane</keyword>
<dbReference type="EMBL" id="CAXAMM010014080">
    <property type="protein sequence ID" value="CAK9032905.1"/>
    <property type="molecule type" value="Genomic_DNA"/>
</dbReference>
<keyword evidence="1" id="KW-1133">Transmembrane helix</keyword>
<dbReference type="PANTHER" id="PTHR35551:SF1">
    <property type="entry name" value="ACCLIMATION OF PHOTOSYNTHESIS TO ENVIRONMENT"/>
    <property type="match status" value="1"/>
</dbReference>
<reference evidence="2 3" key="1">
    <citation type="submission" date="2024-02" db="EMBL/GenBank/DDBJ databases">
        <authorList>
            <person name="Chen Y."/>
            <person name="Shah S."/>
            <person name="Dougan E. K."/>
            <person name="Thang M."/>
            <person name="Chan C."/>
        </authorList>
    </citation>
    <scope>NUCLEOTIDE SEQUENCE [LARGE SCALE GENOMIC DNA]</scope>
</reference>
<evidence type="ECO:0000256" key="1">
    <source>
        <dbReference type="SAM" id="Phobius"/>
    </source>
</evidence>
<feature type="non-terminal residue" evidence="2">
    <location>
        <position position="1"/>
    </location>
</feature>
<sequence length="407" mass="44506">NVIEKEQMKLADAEEAKEGDADGAAEAWKIFKEQFPKAAENEIYMTTPCREADVKYRFRRLKEHLEIDAETALQIVGRDSTPMFVDPDFIRRTWKAMVKVIGREDALENIVIKHPGSLVTQAANVEAKINEIKTGAAVIGAFTDIGKSFTGLFGGGAGALLLGLVSRQAFRRPRTAARRPGFGAWGARGARGAMRGRTARRAVNPEAEDFDEPPVELRGFSLAQVFLVLGVLLIIISFGDYFIFGTGGGGGIGGLTFIYAVPVLLLGFALLYAELLPVEVETDADAVGLYDTKATKTMQKVKADVTRHRYGDDAHLDSSLKALGLVGPGGRYPKLLKIVESKAPSGELEFRMLFESKDLPFTIWSDPMKIVACDRFFGPGIWTEIKKYDAGKRIAELKLTTGTKPSE</sequence>
<dbReference type="InterPro" id="IPR021275">
    <property type="entry name" value="DUF2854"/>
</dbReference>
<feature type="transmembrane region" description="Helical" evidence="1">
    <location>
        <begin position="225"/>
        <end position="244"/>
    </location>
</feature>
<feature type="transmembrane region" description="Helical" evidence="1">
    <location>
        <begin position="250"/>
        <end position="273"/>
    </location>
</feature>
<name>A0ABP0L169_9DINO</name>
<keyword evidence="1" id="KW-0472">Membrane</keyword>
<comment type="caution">
    <text evidence="2">The sequence shown here is derived from an EMBL/GenBank/DDBJ whole genome shotgun (WGS) entry which is preliminary data.</text>
</comment>
<keyword evidence="3" id="KW-1185">Reference proteome</keyword>
<evidence type="ECO:0000313" key="2">
    <source>
        <dbReference type="EMBL" id="CAK9032905.1"/>
    </source>
</evidence>
<organism evidence="2 3">
    <name type="scientific">Durusdinium trenchii</name>
    <dbReference type="NCBI Taxonomy" id="1381693"/>
    <lineage>
        <taxon>Eukaryota</taxon>
        <taxon>Sar</taxon>
        <taxon>Alveolata</taxon>
        <taxon>Dinophyceae</taxon>
        <taxon>Suessiales</taxon>
        <taxon>Symbiodiniaceae</taxon>
        <taxon>Durusdinium</taxon>
    </lineage>
</organism>
<dbReference type="Proteomes" id="UP001642464">
    <property type="component" value="Unassembled WGS sequence"/>
</dbReference>
<accession>A0ABP0L169</accession>
<evidence type="ECO:0000313" key="3">
    <source>
        <dbReference type="Proteomes" id="UP001642464"/>
    </source>
</evidence>